<keyword evidence="1" id="KW-1133">Transmembrane helix</keyword>
<evidence type="ECO:0000313" key="2">
    <source>
        <dbReference type="EMBL" id="MFC3265956.1"/>
    </source>
</evidence>
<gene>
    <name evidence="2" type="ORF">ACFOEX_06280</name>
</gene>
<dbReference type="Proteomes" id="UP001595536">
    <property type="component" value="Unassembled WGS sequence"/>
</dbReference>
<dbReference type="EMBL" id="JBHRUV010000028">
    <property type="protein sequence ID" value="MFC3265956.1"/>
    <property type="molecule type" value="Genomic_DNA"/>
</dbReference>
<accession>A0ABV7LDM5</accession>
<evidence type="ECO:0000313" key="3">
    <source>
        <dbReference type="Proteomes" id="UP001595536"/>
    </source>
</evidence>
<reference evidence="3" key="1">
    <citation type="journal article" date="2019" name="Int. J. Syst. Evol. Microbiol.">
        <title>The Global Catalogue of Microorganisms (GCM) 10K type strain sequencing project: providing services to taxonomists for standard genome sequencing and annotation.</title>
        <authorList>
            <consortium name="The Broad Institute Genomics Platform"/>
            <consortium name="The Broad Institute Genome Sequencing Center for Infectious Disease"/>
            <person name="Wu L."/>
            <person name="Ma J."/>
        </authorList>
    </citation>
    <scope>NUCLEOTIDE SEQUENCE [LARGE SCALE GENOMIC DNA]</scope>
    <source>
        <strain evidence="3">CCM 7941</strain>
    </source>
</reference>
<organism evidence="2 3">
    <name type="scientific">Camelimonas abortus</name>
    <dbReference type="NCBI Taxonomy" id="1017184"/>
    <lineage>
        <taxon>Bacteria</taxon>
        <taxon>Pseudomonadati</taxon>
        <taxon>Pseudomonadota</taxon>
        <taxon>Alphaproteobacteria</taxon>
        <taxon>Hyphomicrobiales</taxon>
        <taxon>Chelatococcaceae</taxon>
        <taxon>Camelimonas</taxon>
    </lineage>
</organism>
<dbReference type="RefSeq" id="WP_376829291.1">
    <property type="nucleotide sequence ID" value="NZ_JBHLWR010000006.1"/>
</dbReference>
<name>A0ABV7LDM5_9HYPH</name>
<sequence>MRAMMRFLGFLAAVGGFIALVLDMTRYLANGAWTFCTLADALNGVAPGAAAAFAAFAGGHGGPWAGAAAERALACPAAAAGLAGGFLIMFLFRRREAAPG</sequence>
<feature type="transmembrane region" description="Helical" evidence="1">
    <location>
        <begin position="41"/>
        <end position="60"/>
    </location>
</feature>
<comment type="caution">
    <text evidence="2">The sequence shown here is derived from an EMBL/GenBank/DDBJ whole genome shotgun (WGS) entry which is preliminary data.</text>
</comment>
<keyword evidence="3" id="KW-1185">Reference proteome</keyword>
<evidence type="ECO:0008006" key="4">
    <source>
        <dbReference type="Google" id="ProtNLM"/>
    </source>
</evidence>
<keyword evidence="1" id="KW-0812">Transmembrane</keyword>
<proteinExistence type="predicted"/>
<feature type="transmembrane region" description="Helical" evidence="1">
    <location>
        <begin position="72"/>
        <end position="92"/>
    </location>
</feature>
<evidence type="ECO:0000256" key="1">
    <source>
        <dbReference type="SAM" id="Phobius"/>
    </source>
</evidence>
<protein>
    <recommendedName>
        <fullName evidence="4">Cobalamin biosynthesis protein</fullName>
    </recommendedName>
</protein>
<keyword evidence="1" id="KW-0472">Membrane</keyword>